<organism>
    <name type="scientific">Culex quinquefasciatus</name>
    <name type="common">Southern house mosquito</name>
    <name type="synonym">Culex pungens</name>
    <dbReference type="NCBI Taxonomy" id="7176"/>
    <lineage>
        <taxon>Eukaryota</taxon>
        <taxon>Metazoa</taxon>
        <taxon>Ecdysozoa</taxon>
        <taxon>Arthropoda</taxon>
        <taxon>Hexapoda</taxon>
        <taxon>Insecta</taxon>
        <taxon>Pterygota</taxon>
        <taxon>Neoptera</taxon>
        <taxon>Endopterygota</taxon>
        <taxon>Diptera</taxon>
        <taxon>Nematocera</taxon>
        <taxon>Culicoidea</taxon>
        <taxon>Culicidae</taxon>
        <taxon>Culicinae</taxon>
        <taxon>Culicini</taxon>
        <taxon>Culex</taxon>
        <taxon>Culex</taxon>
    </lineage>
</organism>
<dbReference type="HOGENOM" id="CLU_1373449_0_0_1"/>
<gene>
    <name evidence="2" type="primary">6036923</name>
    <name evidence="1" type="ORF">CpipJ_CPIJ005090</name>
</gene>
<dbReference type="KEGG" id="cqu:CpipJ_CPIJ005090"/>
<reference evidence="2" key="2">
    <citation type="submission" date="2020-05" db="UniProtKB">
        <authorList>
            <consortium name="EnsemblMetazoa"/>
        </authorList>
    </citation>
    <scope>IDENTIFICATION</scope>
    <source>
        <strain evidence="2">JHB</strain>
    </source>
</reference>
<dbReference type="VEuPathDB" id="VectorBase:CQUJHB008221"/>
<sequence>MYIEKVAKRVVDILETRFITGPDLPIDDYTASINISSEGIRLDGNISFHSAFVARIGAIELNMQGFRENRLDTHVAIEASLLWRNIGVALDFYADVEGYQGTGTLLVTYGQFSLPLNTRRDFATGEVTGSLYFMSINNQNDIVVVGHPNNGYVQMIARGITTNFEFRDHMLEPFRRWNFQNLLNIALAEIPYPEDPIAI</sequence>
<dbReference type="EnsemblMetazoa" id="CPIJ005090-RA">
    <property type="protein sequence ID" value="CPIJ005090-PA"/>
    <property type="gene ID" value="CPIJ005090"/>
</dbReference>
<name>B0WDW6_CULQU</name>
<evidence type="ECO:0000313" key="2">
    <source>
        <dbReference type="EnsemblMetazoa" id="CPIJ005090-PA"/>
    </source>
</evidence>
<protein>
    <submittedName>
        <fullName evidence="1 2">Uncharacterized protein</fullName>
    </submittedName>
</protein>
<keyword evidence="3" id="KW-1185">Reference proteome</keyword>
<accession>B0WDW6</accession>
<dbReference type="InParanoid" id="B0WDW6"/>
<dbReference type="eggNOG" id="ENOG502T8BN">
    <property type="taxonomic scope" value="Eukaryota"/>
</dbReference>
<dbReference type="OMA" id="HVQMIAR"/>
<proteinExistence type="predicted"/>
<evidence type="ECO:0000313" key="3">
    <source>
        <dbReference type="Proteomes" id="UP000002320"/>
    </source>
</evidence>
<dbReference type="AlphaFoldDB" id="B0WDW6"/>
<dbReference type="VEuPathDB" id="VectorBase:CPIJ005090"/>
<dbReference type="Proteomes" id="UP000002320">
    <property type="component" value="Unassembled WGS sequence"/>
</dbReference>
<dbReference type="EMBL" id="DS231902">
    <property type="protein sequence ID" value="EDS45047.1"/>
    <property type="molecule type" value="Genomic_DNA"/>
</dbReference>
<reference evidence="1" key="1">
    <citation type="submission" date="2007-03" db="EMBL/GenBank/DDBJ databases">
        <title>Annotation of Culex pipiens quinquefasciatus.</title>
        <authorList>
            <consortium name="The Broad Institute Genome Sequencing Platform"/>
            <person name="Atkinson P.W."/>
            <person name="Hemingway J."/>
            <person name="Christensen B.M."/>
            <person name="Higgs S."/>
            <person name="Kodira C."/>
            <person name="Hannick L."/>
            <person name="Megy K."/>
            <person name="O'Leary S."/>
            <person name="Pearson M."/>
            <person name="Haas B.J."/>
            <person name="Mauceli E."/>
            <person name="Wortman J.R."/>
            <person name="Lee N.H."/>
            <person name="Guigo R."/>
            <person name="Stanke M."/>
            <person name="Alvarado L."/>
            <person name="Amedeo P."/>
            <person name="Antoine C.H."/>
            <person name="Arensburger P."/>
            <person name="Bidwell S.L."/>
            <person name="Crawford M."/>
            <person name="Camaro F."/>
            <person name="Devon K."/>
            <person name="Engels R."/>
            <person name="Hammond M."/>
            <person name="Howarth C."/>
            <person name="Koehrsen M."/>
            <person name="Lawson D."/>
            <person name="Montgomery P."/>
            <person name="Nene V."/>
            <person name="Nusbaum C."/>
            <person name="Puiu D."/>
            <person name="Romero-Severson J."/>
            <person name="Severson D.W."/>
            <person name="Shumway M."/>
            <person name="Sisk P."/>
            <person name="Stolte C."/>
            <person name="Zeng Q."/>
            <person name="Eisenstadt E."/>
            <person name="Fraser-Liggett C."/>
            <person name="Strausberg R."/>
            <person name="Galagan J."/>
            <person name="Birren B."/>
            <person name="Collins F.H."/>
        </authorList>
    </citation>
    <scope>NUCLEOTIDE SEQUENCE [LARGE SCALE GENOMIC DNA]</scope>
    <source>
        <strain evidence="1">JHB</strain>
    </source>
</reference>
<evidence type="ECO:0000313" key="1">
    <source>
        <dbReference type="EMBL" id="EDS45047.1"/>
    </source>
</evidence>
<dbReference type="OrthoDB" id="7759717at2759"/>